<keyword evidence="1" id="KW-0805">Transcription regulation</keyword>
<feature type="domain" description="HTH deoR-type" evidence="3">
    <location>
        <begin position="3"/>
        <end position="58"/>
    </location>
</feature>
<dbReference type="InterPro" id="IPR026881">
    <property type="entry name" value="WYL_dom"/>
</dbReference>
<dbReference type="InterPro" id="IPR051534">
    <property type="entry name" value="CBASS_pafABC_assoc_protein"/>
</dbReference>
<organism evidence="4 5">
    <name type="scientific">Paenibacillus phytorum</name>
    <dbReference type="NCBI Taxonomy" id="2654977"/>
    <lineage>
        <taxon>Bacteria</taxon>
        <taxon>Bacillati</taxon>
        <taxon>Bacillota</taxon>
        <taxon>Bacilli</taxon>
        <taxon>Bacillales</taxon>
        <taxon>Paenibacillaceae</taxon>
        <taxon>Paenibacillus</taxon>
    </lineage>
</organism>
<dbReference type="Pfam" id="PF25583">
    <property type="entry name" value="WCX"/>
    <property type="match status" value="1"/>
</dbReference>
<reference evidence="4 5" key="1">
    <citation type="submission" date="2019-10" db="EMBL/GenBank/DDBJ databases">
        <title>Description of Paenibacillus terrestris sp. nov.</title>
        <authorList>
            <person name="Carlier A."/>
            <person name="Qi S."/>
        </authorList>
    </citation>
    <scope>NUCLEOTIDE SEQUENCE [LARGE SCALE GENOMIC DNA]</scope>
    <source>
        <strain evidence="4 5">LMG 31458</strain>
    </source>
</reference>
<dbReference type="InterPro" id="IPR036388">
    <property type="entry name" value="WH-like_DNA-bd_sf"/>
</dbReference>
<dbReference type="Pfam" id="PF08279">
    <property type="entry name" value="HTH_11"/>
    <property type="match status" value="1"/>
</dbReference>
<dbReference type="PROSITE" id="PS52050">
    <property type="entry name" value="WYL"/>
    <property type="match status" value="1"/>
</dbReference>
<accession>A0ABX1XND6</accession>
<dbReference type="InterPro" id="IPR028349">
    <property type="entry name" value="PafC-like"/>
</dbReference>
<dbReference type="Proteomes" id="UP000616779">
    <property type="component" value="Unassembled WGS sequence"/>
</dbReference>
<gene>
    <name evidence="4" type="ORF">GC098_01065</name>
</gene>
<dbReference type="PIRSF" id="PIRSF016838">
    <property type="entry name" value="PafC"/>
    <property type="match status" value="1"/>
</dbReference>
<name>A0ABX1XND6_9BACL</name>
<dbReference type="PANTHER" id="PTHR34580">
    <property type="match status" value="1"/>
</dbReference>
<keyword evidence="5" id="KW-1185">Reference proteome</keyword>
<dbReference type="RefSeq" id="WP_171640163.1">
    <property type="nucleotide sequence ID" value="NZ_WHOA01000006.1"/>
</dbReference>
<dbReference type="PANTHER" id="PTHR34580:SF3">
    <property type="entry name" value="PROTEIN PAFB"/>
    <property type="match status" value="1"/>
</dbReference>
<keyword evidence="2" id="KW-0804">Transcription</keyword>
<dbReference type="Gene3D" id="1.10.10.10">
    <property type="entry name" value="Winged helix-like DNA-binding domain superfamily/Winged helix DNA-binding domain"/>
    <property type="match status" value="1"/>
</dbReference>
<evidence type="ECO:0000256" key="2">
    <source>
        <dbReference type="ARBA" id="ARBA00023163"/>
    </source>
</evidence>
<protein>
    <submittedName>
        <fullName evidence="4">WYL domain-containing protein</fullName>
    </submittedName>
</protein>
<sequence length="327" mass="37942">MKRSDRMLAILLELQRKGVVRAEDLASRFEMSVRTVYRDMEALSISGIPLRSTPGIGYELMEGFFLPPIQFTALEASMLLLGSDYVANTFDSTYAEVAHAAQEKIEAIMPEKQRIQVQQLRDSIHLLNLDEAFHAPNITESDQEILGLVRRAVLEQRELSFTYRSRRSSPYASEEPSCARNAHPYGLVHLRGIWYFVGHCTMRNELRQFRLERMESVTLLTSTFERPSEFRMSEYEPEQNFLVEVTVSFAKEALPWVRENPSFYLTNLEEREDDVLATLHCRNEQDILQWVLSWGRYARVLQPQSLRQSIKDHAAFLVDAYREPEPS</sequence>
<dbReference type="Pfam" id="PF13280">
    <property type="entry name" value="WYL"/>
    <property type="match status" value="1"/>
</dbReference>
<dbReference type="InterPro" id="IPR036390">
    <property type="entry name" value="WH_DNA-bd_sf"/>
</dbReference>
<dbReference type="InterPro" id="IPR013196">
    <property type="entry name" value="HTH_11"/>
</dbReference>
<evidence type="ECO:0000259" key="3">
    <source>
        <dbReference type="PROSITE" id="PS51000"/>
    </source>
</evidence>
<evidence type="ECO:0000256" key="1">
    <source>
        <dbReference type="ARBA" id="ARBA00023015"/>
    </source>
</evidence>
<evidence type="ECO:0000313" key="4">
    <source>
        <dbReference type="EMBL" id="NOU70038.1"/>
    </source>
</evidence>
<dbReference type="InterPro" id="IPR001034">
    <property type="entry name" value="DeoR_HTH"/>
</dbReference>
<evidence type="ECO:0000313" key="5">
    <source>
        <dbReference type="Proteomes" id="UP000616779"/>
    </source>
</evidence>
<comment type="caution">
    <text evidence="4">The sequence shown here is derived from an EMBL/GenBank/DDBJ whole genome shotgun (WGS) entry which is preliminary data.</text>
</comment>
<proteinExistence type="predicted"/>
<dbReference type="SUPFAM" id="SSF46785">
    <property type="entry name" value="Winged helix' DNA-binding domain"/>
    <property type="match status" value="1"/>
</dbReference>
<dbReference type="EMBL" id="WHOA01000006">
    <property type="protein sequence ID" value="NOU70038.1"/>
    <property type="molecule type" value="Genomic_DNA"/>
</dbReference>
<dbReference type="InterPro" id="IPR057727">
    <property type="entry name" value="WCX_dom"/>
</dbReference>
<dbReference type="PROSITE" id="PS51000">
    <property type="entry name" value="HTH_DEOR_2"/>
    <property type="match status" value="1"/>
</dbReference>